<evidence type="ECO:0000313" key="7">
    <source>
        <dbReference type="EMBL" id="KUN59990.1"/>
    </source>
</evidence>
<evidence type="ECO:0000256" key="5">
    <source>
        <dbReference type="SAM" id="MobiDB-lite"/>
    </source>
</evidence>
<dbReference type="Gene3D" id="1.10.10.60">
    <property type="entry name" value="Homeodomain-like"/>
    <property type="match status" value="1"/>
</dbReference>
<evidence type="ECO:0000313" key="8">
    <source>
        <dbReference type="Proteomes" id="UP000053669"/>
    </source>
</evidence>
<dbReference type="GO" id="GO:0000976">
    <property type="term" value="F:transcription cis-regulatory region binding"/>
    <property type="evidence" value="ECO:0007669"/>
    <property type="project" value="TreeGrafter"/>
</dbReference>
<dbReference type="STRING" id="58343.AQJ46_38320"/>
<keyword evidence="3" id="KW-0804">Transcription</keyword>
<name>A0A101RQM2_9ACTN</name>
<gene>
    <name evidence="7" type="ORF">AQJ46_38320</name>
</gene>
<keyword evidence="2 4" id="KW-0238">DNA-binding</keyword>
<evidence type="ECO:0000259" key="6">
    <source>
        <dbReference type="PROSITE" id="PS50977"/>
    </source>
</evidence>
<keyword evidence="1" id="KW-0805">Transcription regulation</keyword>
<reference evidence="7 8" key="1">
    <citation type="submission" date="2015-10" db="EMBL/GenBank/DDBJ databases">
        <title>Draft genome sequence of Streptomyces canus DSM 40017, type strain for the species Streptomyces canus.</title>
        <authorList>
            <person name="Ruckert C."/>
            <person name="Winkler A."/>
            <person name="Kalinowski J."/>
            <person name="Kampfer P."/>
            <person name="Glaeser S."/>
        </authorList>
    </citation>
    <scope>NUCLEOTIDE SEQUENCE [LARGE SCALE GENOMIC DNA]</scope>
    <source>
        <strain evidence="7 8">DSM 40017</strain>
    </source>
</reference>
<evidence type="ECO:0000256" key="4">
    <source>
        <dbReference type="PROSITE-ProRule" id="PRU00335"/>
    </source>
</evidence>
<dbReference type="RefSeq" id="WP_059209974.1">
    <property type="nucleotide sequence ID" value="NZ_KQ948671.1"/>
</dbReference>
<feature type="domain" description="HTH tetR-type" evidence="6">
    <location>
        <begin position="19"/>
        <end position="79"/>
    </location>
</feature>
<dbReference type="GO" id="GO:0003700">
    <property type="term" value="F:DNA-binding transcription factor activity"/>
    <property type="evidence" value="ECO:0007669"/>
    <property type="project" value="TreeGrafter"/>
</dbReference>
<dbReference type="InterPro" id="IPR009057">
    <property type="entry name" value="Homeodomain-like_sf"/>
</dbReference>
<dbReference type="InterPro" id="IPR001647">
    <property type="entry name" value="HTH_TetR"/>
</dbReference>
<dbReference type="PANTHER" id="PTHR30055">
    <property type="entry name" value="HTH-TYPE TRANSCRIPTIONAL REGULATOR RUTR"/>
    <property type="match status" value="1"/>
</dbReference>
<dbReference type="Gene3D" id="1.10.357.10">
    <property type="entry name" value="Tetracycline Repressor, domain 2"/>
    <property type="match status" value="1"/>
</dbReference>
<organism evidence="7 8">
    <name type="scientific">Streptomyces canus</name>
    <dbReference type="NCBI Taxonomy" id="58343"/>
    <lineage>
        <taxon>Bacteria</taxon>
        <taxon>Bacillati</taxon>
        <taxon>Actinomycetota</taxon>
        <taxon>Actinomycetes</taxon>
        <taxon>Kitasatosporales</taxon>
        <taxon>Streptomycetaceae</taxon>
        <taxon>Streptomyces</taxon>
        <taxon>Streptomyces aurantiacus group</taxon>
    </lineage>
</organism>
<feature type="DNA-binding region" description="H-T-H motif" evidence="4">
    <location>
        <begin position="42"/>
        <end position="61"/>
    </location>
</feature>
<dbReference type="PROSITE" id="PS50977">
    <property type="entry name" value="HTH_TETR_2"/>
    <property type="match status" value="1"/>
</dbReference>
<dbReference type="Pfam" id="PF00440">
    <property type="entry name" value="TetR_N"/>
    <property type="match status" value="1"/>
</dbReference>
<dbReference type="EMBL" id="LMWU01000046">
    <property type="protein sequence ID" value="KUN59990.1"/>
    <property type="molecule type" value="Genomic_DNA"/>
</dbReference>
<evidence type="ECO:0000256" key="3">
    <source>
        <dbReference type="ARBA" id="ARBA00023163"/>
    </source>
</evidence>
<dbReference type="InterPro" id="IPR041347">
    <property type="entry name" value="MftR_C"/>
</dbReference>
<accession>A0A101RQM2</accession>
<dbReference type="Proteomes" id="UP000053669">
    <property type="component" value="Unassembled WGS sequence"/>
</dbReference>
<proteinExistence type="predicted"/>
<dbReference type="InterPro" id="IPR050109">
    <property type="entry name" value="HTH-type_TetR-like_transc_reg"/>
</dbReference>
<dbReference type="SUPFAM" id="SSF46689">
    <property type="entry name" value="Homeodomain-like"/>
    <property type="match status" value="1"/>
</dbReference>
<dbReference type="AlphaFoldDB" id="A0A101RQM2"/>
<sequence>MTTHETSAAPLGLRERKKQQTRERIRREAYRLFAEHGYEATTVDQIADAAEVSSSTFFRYFPTKEDVVIQDEYDPALTEALRSRPADEPVLEAILGTLKGSLGATLQQDREDLLLRTRLTFEDPALRAHNVAEQDRSERAMAEVIAERTGRDPADLEIRCAAAAIIAVFTTLVRYWVEGAGQEDLAELYARHLPLLARGLPF</sequence>
<dbReference type="PANTHER" id="PTHR30055:SF238">
    <property type="entry name" value="MYCOFACTOCIN BIOSYNTHESIS TRANSCRIPTIONAL REGULATOR MFTR-RELATED"/>
    <property type="match status" value="1"/>
</dbReference>
<comment type="caution">
    <text evidence="7">The sequence shown here is derived from an EMBL/GenBank/DDBJ whole genome shotgun (WGS) entry which is preliminary data.</text>
</comment>
<dbReference type="PRINTS" id="PR00455">
    <property type="entry name" value="HTHTETR"/>
</dbReference>
<evidence type="ECO:0000256" key="2">
    <source>
        <dbReference type="ARBA" id="ARBA00023125"/>
    </source>
</evidence>
<dbReference type="Pfam" id="PF17754">
    <property type="entry name" value="TetR_C_14"/>
    <property type="match status" value="1"/>
</dbReference>
<protein>
    <submittedName>
        <fullName evidence="7">TetR family transcriptional regulator</fullName>
    </submittedName>
</protein>
<evidence type="ECO:0000256" key="1">
    <source>
        <dbReference type="ARBA" id="ARBA00023015"/>
    </source>
</evidence>
<feature type="region of interest" description="Disordered" evidence="5">
    <location>
        <begin position="1"/>
        <end position="20"/>
    </location>
</feature>